<dbReference type="SUPFAM" id="SSF81321">
    <property type="entry name" value="Family A G protein-coupled receptor-like"/>
    <property type="match status" value="1"/>
</dbReference>
<dbReference type="PRINTS" id="PR00237">
    <property type="entry name" value="GPCRRHODOPSN"/>
</dbReference>
<keyword evidence="8 9" id="KW-0807">Transducer</keyword>
<keyword evidence="7 9" id="KW-0675">Receptor</keyword>
<dbReference type="AlphaFoldDB" id="A0A7R8HCQ1"/>
<sequence>MELPTQMLNVTTPPASNINGSSVGIVNVNWELMHKYETNMSVSTPVFYSLIFAYVVFIIVGAVGNLFITWAVISMKSMWTPRNFFYIKFIHLGSYTLLFTMPMTLTGILTKYWTFGSETRFLCLLNNAIPAINVYCSSFTIVVISLDRYWYIVHALKAQLDLKKAVFYIYINLVPGGPFDNIIFCLEKLPPQWKITYSLCSTVIQYIIPGSMVSVAYIAISQRLSARRQMLNSTSSSEQASFRTQNPRQAQAERRCRKTNRMLMGISLTYFLAWLPLNAFNIIVDIFGYTSFSKNEETYIKIYAACHLAGMSSAGFNPIFYGVLNDNFNAQFRKLKDLLWCRKKHPENIMELNNNVNRGLHNV</sequence>
<dbReference type="Gene3D" id="1.20.1070.10">
    <property type="entry name" value="Rhodopsin 7-helix transmembrane proteins"/>
    <property type="match status" value="1"/>
</dbReference>
<feature type="domain" description="G-protein coupled receptors family 1 profile" evidence="10">
    <location>
        <begin position="64"/>
        <end position="321"/>
    </location>
</feature>
<organism evidence="11 12">
    <name type="scientific">Lepeophtheirus salmonis</name>
    <name type="common">Salmon louse</name>
    <name type="synonym">Caligus salmonis</name>
    <dbReference type="NCBI Taxonomy" id="72036"/>
    <lineage>
        <taxon>Eukaryota</taxon>
        <taxon>Metazoa</taxon>
        <taxon>Ecdysozoa</taxon>
        <taxon>Arthropoda</taxon>
        <taxon>Crustacea</taxon>
        <taxon>Multicrustacea</taxon>
        <taxon>Hexanauplia</taxon>
        <taxon>Copepoda</taxon>
        <taxon>Siphonostomatoida</taxon>
        <taxon>Caligidae</taxon>
        <taxon>Lepeophtheirus</taxon>
    </lineage>
</organism>
<evidence type="ECO:0000256" key="3">
    <source>
        <dbReference type="ARBA" id="ARBA00022692"/>
    </source>
</evidence>
<dbReference type="GO" id="GO:0004930">
    <property type="term" value="F:G protein-coupled receptor activity"/>
    <property type="evidence" value="ECO:0007669"/>
    <property type="project" value="UniProtKB-KW"/>
</dbReference>
<evidence type="ECO:0000313" key="11">
    <source>
        <dbReference type="EMBL" id="CAF3006461.1"/>
    </source>
</evidence>
<evidence type="ECO:0000256" key="9">
    <source>
        <dbReference type="RuleBase" id="RU000688"/>
    </source>
</evidence>
<dbReference type="Proteomes" id="UP000675881">
    <property type="component" value="Chromosome 7"/>
</dbReference>
<dbReference type="PROSITE" id="PS50262">
    <property type="entry name" value="G_PROTEIN_RECEP_F1_2"/>
    <property type="match status" value="1"/>
</dbReference>
<dbReference type="PANTHER" id="PTHR24235:SF12">
    <property type="entry name" value="G-PROTEIN COUPLED RECEPTORS FAMILY 1 PROFILE DOMAIN-CONTAINING PROTEIN"/>
    <property type="match status" value="1"/>
</dbReference>
<keyword evidence="12" id="KW-1185">Reference proteome</keyword>
<evidence type="ECO:0000256" key="6">
    <source>
        <dbReference type="ARBA" id="ARBA00023136"/>
    </source>
</evidence>
<evidence type="ECO:0000256" key="1">
    <source>
        <dbReference type="ARBA" id="ARBA00004141"/>
    </source>
</evidence>
<keyword evidence="5 9" id="KW-0297">G-protein coupled receptor</keyword>
<keyword evidence="4" id="KW-1133">Transmembrane helix</keyword>
<evidence type="ECO:0000256" key="4">
    <source>
        <dbReference type="ARBA" id="ARBA00022989"/>
    </source>
</evidence>
<keyword evidence="6" id="KW-0472">Membrane</keyword>
<evidence type="ECO:0000256" key="7">
    <source>
        <dbReference type="ARBA" id="ARBA00023170"/>
    </source>
</evidence>
<evidence type="ECO:0000256" key="5">
    <source>
        <dbReference type="ARBA" id="ARBA00023040"/>
    </source>
</evidence>
<reference evidence="11" key="1">
    <citation type="submission" date="2021-02" db="EMBL/GenBank/DDBJ databases">
        <authorList>
            <person name="Bekaert M."/>
        </authorList>
    </citation>
    <scope>NUCLEOTIDE SEQUENCE</scope>
    <source>
        <strain evidence="11">IoA-00</strain>
    </source>
</reference>
<dbReference type="PROSITE" id="PS00237">
    <property type="entry name" value="G_PROTEIN_RECEP_F1_1"/>
    <property type="match status" value="1"/>
</dbReference>
<dbReference type="InterPro" id="IPR000276">
    <property type="entry name" value="GPCR_Rhodpsn"/>
</dbReference>
<dbReference type="InterPro" id="IPR017452">
    <property type="entry name" value="GPCR_Rhodpsn_7TM"/>
</dbReference>
<dbReference type="EMBL" id="HG994586">
    <property type="protein sequence ID" value="CAF3006461.1"/>
    <property type="molecule type" value="Genomic_DNA"/>
</dbReference>
<evidence type="ECO:0000256" key="2">
    <source>
        <dbReference type="ARBA" id="ARBA00010663"/>
    </source>
</evidence>
<accession>A0A7R8HCQ1</accession>
<evidence type="ECO:0000256" key="8">
    <source>
        <dbReference type="ARBA" id="ARBA00023224"/>
    </source>
</evidence>
<protein>
    <submittedName>
        <fullName evidence="11">NPFR</fullName>
    </submittedName>
</protein>
<comment type="similarity">
    <text evidence="2 9">Belongs to the G-protein coupled receptor 1 family.</text>
</comment>
<dbReference type="OrthoDB" id="9046662at2759"/>
<name>A0A7R8HCQ1_LEPSM</name>
<proteinExistence type="inferred from homology"/>
<evidence type="ECO:0000313" key="12">
    <source>
        <dbReference type="Proteomes" id="UP000675881"/>
    </source>
</evidence>
<dbReference type="GO" id="GO:0016020">
    <property type="term" value="C:membrane"/>
    <property type="evidence" value="ECO:0007669"/>
    <property type="project" value="UniProtKB-SubCell"/>
</dbReference>
<keyword evidence="3 9" id="KW-0812">Transmembrane</keyword>
<evidence type="ECO:0000259" key="10">
    <source>
        <dbReference type="PROSITE" id="PS50262"/>
    </source>
</evidence>
<comment type="subcellular location">
    <subcellularLocation>
        <location evidence="1">Membrane</location>
        <topology evidence="1">Multi-pass membrane protein</topology>
    </subcellularLocation>
</comment>
<gene>
    <name evidence="11" type="ORF">LSAA_13209</name>
</gene>
<dbReference type="Pfam" id="PF00001">
    <property type="entry name" value="7tm_1"/>
    <property type="match status" value="1"/>
</dbReference>
<dbReference type="PANTHER" id="PTHR24235">
    <property type="entry name" value="NEUROPEPTIDE Y RECEPTOR"/>
    <property type="match status" value="1"/>
</dbReference>